<evidence type="ECO:0000313" key="13">
    <source>
        <dbReference type="EMBL" id="KAJ8301516.1"/>
    </source>
</evidence>
<dbReference type="Proteomes" id="UP001217089">
    <property type="component" value="Unassembled WGS sequence"/>
</dbReference>
<dbReference type="PROSITE" id="PS50125">
    <property type="entry name" value="GUANYLATE_CYCLASE_2"/>
    <property type="match status" value="1"/>
</dbReference>
<dbReference type="Pfam" id="PF07701">
    <property type="entry name" value="HNOBA"/>
    <property type="match status" value="1"/>
</dbReference>
<evidence type="ECO:0000313" key="15">
    <source>
        <dbReference type="Proteomes" id="UP001217089"/>
    </source>
</evidence>
<evidence type="ECO:0000256" key="11">
    <source>
        <dbReference type="SAM" id="MobiDB-lite"/>
    </source>
</evidence>
<evidence type="ECO:0000256" key="3">
    <source>
        <dbReference type="ARBA" id="ARBA00022692"/>
    </source>
</evidence>
<evidence type="ECO:0000256" key="8">
    <source>
        <dbReference type="ARBA" id="ARBA00023239"/>
    </source>
</evidence>
<evidence type="ECO:0000313" key="14">
    <source>
        <dbReference type="EMBL" id="KAJ8301517.1"/>
    </source>
</evidence>
<accession>A0ABQ9EAU3</accession>
<dbReference type="InterPro" id="IPR018297">
    <property type="entry name" value="A/G_cyclase_CS"/>
</dbReference>
<keyword evidence="8 10" id="KW-0456">Lyase</keyword>
<dbReference type="SUPFAM" id="SSF55073">
    <property type="entry name" value="Nucleotide cyclase"/>
    <property type="match status" value="1"/>
</dbReference>
<dbReference type="Pfam" id="PF00211">
    <property type="entry name" value="Guanylate_cyc"/>
    <property type="match status" value="1"/>
</dbReference>
<protein>
    <recommendedName>
        <fullName evidence="2">guanylate cyclase</fullName>
        <ecNumber evidence="2">4.6.1.2</ecNumber>
    </recommendedName>
</protein>
<keyword evidence="9" id="KW-0141">cGMP biosynthesis</keyword>
<dbReference type="PROSITE" id="PS00452">
    <property type="entry name" value="GUANYLATE_CYCLASE_1"/>
    <property type="match status" value="1"/>
</dbReference>
<evidence type="ECO:0000256" key="5">
    <source>
        <dbReference type="ARBA" id="ARBA00022741"/>
    </source>
</evidence>
<dbReference type="EMBL" id="JARBDR010000918">
    <property type="protein sequence ID" value="KAJ8301517.1"/>
    <property type="molecule type" value="Genomic_DNA"/>
</dbReference>
<name>A0ABQ9EAU3_TEGGR</name>
<comment type="caution">
    <text evidence="13">The sequence shown here is derived from an EMBL/GenBank/DDBJ whole genome shotgun (WGS) entry which is preliminary data.</text>
</comment>
<evidence type="ECO:0000256" key="4">
    <source>
        <dbReference type="ARBA" id="ARBA00022729"/>
    </source>
</evidence>
<evidence type="ECO:0000259" key="12">
    <source>
        <dbReference type="PROSITE" id="PS50125"/>
    </source>
</evidence>
<evidence type="ECO:0000256" key="9">
    <source>
        <dbReference type="ARBA" id="ARBA00023293"/>
    </source>
</evidence>
<dbReference type="EC" id="4.6.1.2" evidence="2"/>
<feature type="compositionally biased region" description="Polar residues" evidence="11">
    <location>
        <begin position="1"/>
        <end position="14"/>
    </location>
</feature>
<keyword evidence="3" id="KW-0812">Transmembrane</keyword>
<dbReference type="EMBL" id="JARBDR010000918">
    <property type="protein sequence ID" value="KAJ8301516.1"/>
    <property type="molecule type" value="Genomic_DNA"/>
</dbReference>
<keyword evidence="7" id="KW-0472">Membrane</keyword>
<dbReference type="InterPro" id="IPR029787">
    <property type="entry name" value="Nucleotide_cyclase"/>
</dbReference>
<keyword evidence="15" id="KW-1185">Reference proteome</keyword>
<organism evidence="13 15">
    <name type="scientific">Tegillarca granosa</name>
    <name type="common">Malaysian cockle</name>
    <name type="synonym">Anadara granosa</name>
    <dbReference type="NCBI Taxonomy" id="220873"/>
    <lineage>
        <taxon>Eukaryota</taxon>
        <taxon>Metazoa</taxon>
        <taxon>Spiralia</taxon>
        <taxon>Lophotrochozoa</taxon>
        <taxon>Mollusca</taxon>
        <taxon>Bivalvia</taxon>
        <taxon>Autobranchia</taxon>
        <taxon>Pteriomorphia</taxon>
        <taxon>Arcoida</taxon>
        <taxon>Arcoidea</taxon>
        <taxon>Arcidae</taxon>
        <taxon>Tegillarca</taxon>
    </lineage>
</organism>
<gene>
    <name evidence="13" type="ORF">KUTeg_020503</name>
    <name evidence="14" type="ORF">KUTeg_020504</name>
</gene>
<reference evidence="13 15" key="1">
    <citation type="submission" date="2022-12" db="EMBL/GenBank/DDBJ databases">
        <title>Chromosome-level genome of Tegillarca granosa.</title>
        <authorList>
            <person name="Kim J."/>
        </authorList>
    </citation>
    <scope>NUCLEOTIDE SEQUENCE [LARGE SCALE GENOMIC DNA]</scope>
    <source>
        <strain evidence="13">Teg-2019</strain>
        <tissue evidence="13">Adductor muscle</tissue>
    </source>
</reference>
<sequence length="215" mass="24105">MDFSEANTTKNMNQKKLDETTAELKKTSQALEMEKKKTETLLYQMLPKKVANDLKNGKSVEAEKFDQVTILFSDIVTFTNIAAACSPMDIVNMLNNLYQRFDQRTNDHDVYKVETIGDAYMIVSGVPERTQYHAKAVAEFAIDMLREAEHVFSPATGKPLQIRIGMHSGGVVSGVVGLKMPRYCLFGDTVNTASRMESHGVPSRIHVSPTSFRYN</sequence>
<evidence type="ECO:0000256" key="10">
    <source>
        <dbReference type="RuleBase" id="RU000405"/>
    </source>
</evidence>
<evidence type="ECO:0000256" key="1">
    <source>
        <dbReference type="ARBA" id="ARBA00004479"/>
    </source>
</evidence>
<dbReference type="PANTHER" id="PTHR11920">
    <property type="entry name" value="GUANYLYL CYCLASE"/>
    <property type="match status" value="1"/>
</dbReference>
<dbReference type="CDD" id="cd07302">
    <property type="entry name" value="CHD"/>
    <property type="match status" value="1"/>
</dbReference>
<dbReference type="InterPro" id="IPR011645">
    <property type="entry name" value="HNOB_dom_associated"/>
</dbReference>
<dbReference type="Gene3D" id="3.30.70.1230">
    <property type="entry name" value="Nucleotide cyclase"/>
    <property type="match status" value="1"/>
</dbReference>
<evidence type="ECO:0000256" key="6">
    <source>
        <dbReference type="ARBA" id="ARBA00022989"/>
    </source>
</evidence>
<comment type="similarity">
    <text evidence="10">Belongs to the adenylyl cyclase class-4/guanylyl cyclase family.</text>
</comment>
<dbReference type="InterPro" id="IPR050401">
    <property type="entry name" value="Cyclic_nucleotide_synthase"/>
</dbReference>
<keyword evidence="5" id="KW-0547">Nucleotide-binding</keyword>
<dbReference type="SMART" id="SM00044">
    <property type="entry name" value="CYCc"/>
    <property type="match status" value="1"/>
</dbReference>
<dbReference type="InterPro" id="IPR001054">
    <property type="entry name" value="A/G_cyclase"/>
</dbReference>
<dbReference type="PANTHER" id="PTHR11920:SF335">
    <property type="entry name" value="GUANYLATE CYCLASE"/>
    <property type="match status" value="1"/>
</dbReference>
<comment type="subcellular location">
    <subcellularLocation>
        <location evidence="1">Membrane</location>
        <topology evidence="1">Single-pass type I membrane protein</topology>
    </subcellularLocation>
</comment>
<feature type="domain" description="Guanylate cyclase" evidence="12">
    <location>
        <begin position="69"/>
        <end position="197"/>
    </location>
</feature>
<keyword evidence="6" id="KW-1133">Transmembrane helix</keyword>
<dbReference type="Gene3D" id="6.10.250.780">
    <property type="match status" value="1"/>
</dbReference>
<proteinExistence type="inferred from homology"/>
<keyword evidence="4" id="KW-0732">Signal</keyword>
<evidence type="ECO:0000256" key="2">
    <source>
        <dbReference type="ARBA" id="ARBA00012202"/>
    </source>
</evidence>
<feature type="region of interest" description="Disordered" evidence="11">
    <location>
        <begin position="1"/>
        <end position="21"/>
    </location>
</feature>
<evidence type="ECO:0000256" key="7">
    <source>
        <dbReference type="ARBA" id="ARBA00023136"/>
    </source>
</evidence>